<dbReference type="KEGG" id="aram:KAR29_07375"/>
<dbReference type="InterPro" id="IPR015797">
    <property type="entry name" value="NUDIX_hydrolase-like_dom_sf"/>
</dbReference>
<sequence>MIAAQFDAFFLDLDGVVYIGDEPTPGTPLVLKELRRKGKEIRFLTNNPTSAEEIVRRLRSLGIESQEREVVTSGTATAALLAAKDLRKAWVLGHKGLKEALLARGVTSTEGDGCDAVVVGWNDDITMADIREASLAIRRGAFFVATNEDRTYPGPQGPLAAVGTLVEALVAGSGQRPISVGKPQPFMFDVALKGLGRGKRAVMIGDTPDVDILGAHRSGLPALLMGEAVTFPYDRDFRNPDGRIASLEDLFDESLSVGEWDGPSYAWPERVEPGVAAIVLEGERVLLMRRRDNGLWGIPSGHVEPTETVAGAVLREIREETGIEAEVTGLIGVYSDPRSQVMTYPDGRIRHFVTTCFLCRPTGGTLGRTGPETLDAGFFPLDSLPEPMMAMHPLWLADALAGSKEPFIR</sequence>
<name>A0A9Q7EVW8_9BACT</name>
<dbReference type="Pfam" id="PF13344">
    <property type="entry name" value="Hydrolase_6"/>
    <property type="match status" value="1"/>
</dbReference>
<organism evidence="4 5">
    <name type="scientific">Aminithiophilus ramosus</name>
    <dbReference type="NCBI Taxonomy" id="3029084"/>
    <lineage>
        <taxon>Bacteria</taxon>
        <taxon>Thermotogati</taxon>
        <taxon>Synergistota</taxon>
        <taxon>Synergistia</taxon>
        <taxon>Synergistales</taxon>
        <taxon>Aminithiophilaceae</taxon>
        <taxon>Aminithiophilus</taxon>
    </lineage>
</organism>
<dbReference type="InterPro" id="IPR036412">
    <property type="entry name" value="HAD-like_sf"/>
</dbReference>
<dbReference type="PANTHER" id="PTHR19288">
    <property type="entry name" value="4-NITROPHENYLPHOSPHATASE-RELATED"/>
    <property type="match status" value="1"/>
</dbReference>
<accession>A0A9Q7EVW8</accession>
<dbReference type="InterPro" id="IPR023214">
    <property type="entry name" value="HAD_sf"/>
</dbReference>
<gene>
    <name evidence="4" type="ORF">KAR29_07375</name>
</gene>
<dbReference type="Proteomes" id="UP000671879">
    <property type="component" value="Chromosome"/>
</dbReference>
<dbReference type="PRINTS" id="PR00502">
    <property type="entry name" value="NUDIXFAMILY"/>
</dbReference>
<dbReference type="PROSITE" id="PS51462">
    <property type="entry name" value="NUDIX"/>
    <property type="match status" value="1"/>
</dbReference>
<dbReference type="SUPFAM" id="SSF55811">
    <property type="entry name" value="Nudix"/>
    <property type="match status" value="1"/>
</dbReference>
<dbReference type="Gene3D" id="3.40.50.1000">
    <property type="entry name" value="HAD superfamily/HAD-like"/>
    <property type="match status" value="2"/>
</dbReference>
<dbReference type="NCBIfam" id="TIGR01460">
    <property type="entry name" value="HAD-SF-IIA"/>
    <property type="match status" value="1"/>
</dbReference>
<keyword evidence="5" id="KW-1185">Reference proteome</keyword>
<evidence type="ECO:0000313" key="5">
    <source>
        <dbReference type="Proteomes" id="UP000671879"/>
    </source>
</evidence>
<evidence type="ECO:0000256" key="1">
    <source>
        <dbReference type="ARBA" id="ARBA00022801"/>
    </source>
</evidence>
<feature type="domain" description="STAS" evidence="2">
    <location>
        <begin position="1"/>
        <end position="83"/>
    </location>
</feature>
<reference evidence="5" key="1">
    <citation type="submission" date="2021-04" db="EMBL/GenBank/DDBJ databases">
        <title>A novel Synergistetes isolate from a pyrite-forming mixed culture.</title>
        <authorList>
            <person name="Bunk B."/>
            <person name="Sproer C."/>
            <person name="Spring S."/>
            <person name="Pester M."/>
        </authorList>
    </citation>
    <scope>NUCLEOTIDE SEQUENCE [LARGE SCALE GENOMIC DNA]</scope>
    <source>
        <strain evidence="5">J.5.4.2-T.3.5.2</strain>
    </source>
</reference>
<dbReference type="AlphaFoldDB" id="A0A9Q7EVW8"/>
<dbReference type="EMBL" id="CP072943">
    <property type="protein sequence ID" value="QTX31225.1"/>
    <property type="molecule type" value="Genomic_DNA"/>
</dbReference>
<dbReference type="GO" id="GO:0005737">
    <property type="term" value="C:cytoplasm"/>
    <property type="evidence" value="ECO:0007669"/>
    <property type="project" value="TreeGrafter"/>
</dbReference>
<protein>
    <submittedName>
        <fullName evidence="4">HAD-IIA family hydrolase</fullName>
    </submittedName>
</protein>
<dbReference type="SUPFAM" id="SSF56784">
    <property type="entry name" value="HAD-like"/>
    <property type="match status" value="1"/>
</dbReference>
<keyword evidence="1 4" id="KW-0378">Hydrolase</keyword>
<dbReference type="Pfam" id="PF13242">
    <property type="entry name" value="Hydrolase_like"/>
    <property type="match status" value="1"/>
</dbReference>
<evidence type="ECO:0000313" key="4">
    <source>
        <dbReference type="EMBL" id="QTX31225.1"/>
    </source>
</evidence>
<proteinExistence type="predicted"/>
<dbReference type="Gene3D" id="3.90.79.10">
    <property type="entry name" value="Nucleoside Triphosphate Pyrophosphohydrolase"/>
    <property type="match status" value="1"/>
</dbReference>
<dbReference type="PROSITE" id="PS00893">
    <property type="entry name" value="NUDIX_BOX"/>
    <property type="match status" value="1"/>
</dbReference>
<dbReference type="Pfam" id="PF00293">
    <property type="entry name" value="NUDIX"/>
    <property type="match status" value="1"/>
</dbReference>
<dbReference type="PANTHER" id="PTHR19288:SF46">
    <property type="entry name" value="HALOACID DEHALOGENASE-LIKE HYDROLASE DOMAIN-CONTAINING PROTEIN 2"/>
    <property type="match status" value="1"/>
</dbReference>
<dbReference type="InterPro" id="IPR020084">
    <property type="entry name" value="NUDIX_hydrolase_CS"/>
</dbReference>
<dbReference type="InterPro" id="IPR020476">
    <property type="entry name" value="Nudix_hydrolase"/>
</dbReference>
<dbReference type="RefSeq" id="WP_274372370.1">
    <property type="nucleotide sequence ID" value="NZ_CP072943.1"/>
</dbReference>
<dbReference type="PROSITE" id="PS50801">
    <property type="entry name" value="STAS"/>
    <property type="match status" value="1"/>
</dbReference>
<dbReference type="InterPro" id="IPR000086">
    <property type="entry name" value="NUDIX_hydrolase_dom"/>
</dbReference>
<evidence type="ECO:0000259" key="2">
    <source>
        <dbReference type="PROSITE" id="PS50801"/>
    </source>
</evidence>
<dbReference type="GO" id="GO:0016791">
    <property type="term" value="F:phosphatase activity"/>
    <property type="evidence" value="ECO:0007669"/>
    <property type="project" value="TreeGrafter"/>
</dbReference>
<evidence type="ECO:0000259" key="3">
    <source>
        <dbReference type="PROSITE" id="PS51462"/>
    </source>
</evidence>
<dbReference type="InterPro" id="IPR002645">
    <property type="entry name" value="STAS_dom"/>
</dbReference>
<dbReference type="InterPro" id="IPR006357">
    <property type="entry name" value="HAD-SF_hydro_IIA"/>
</dbReference>
<feature type="domain" description="Nudix hydrolase" evidence="3">
    <location>
        <begin position="270"/>
        <end position="402"/>
    </location>
</feature>